<dbReference type="InterPro" id="IPR004869">
    <property type="entry name" value="MMPL_dom"/>
</dbReference>
<feature type="transmembrane region" description="Helical" evidence="8">
    <location>
        <begin position="546"/>
        <end position="563"/>
    </location>
</feature>
<evidence type="ECO:0000256" key="4">
    <source>
        <dbReference type="ARBA" id="ARBA00022692"/>
    </source>
</evidence>
<keyword evidence="5 8" id="KW-1133">Transmembrane helix</keyword>
<dbReference type="PANTHER" id="PTHR33406">
    <property type="entry name" value="MEMBRANE PROTEIN MJ1562-RELATED"/>
    <property type="match status" value="1"/>
</dbReference>
<sequence>MPADRPHAAPPPAPVPPAPAPPAGAPTGPSARRRRARLLVPLALLIVWLGLGGAFGSYAGRLGEVATNDRAAFLPRSAESTEAARLGADFRADNAVPVIIVWESRGGPLDGTGRAAAEQALRSAAALPGATGRVSPALAAADGQALQGVVQLRADLGRETGDAVRAVRELAEQIPGTTVGLAGPAAIAADLGGAFAGIDGLLLGVALGVVLLILLAVYRAVLLPLLVILGAVFALGIACALVYLLADHGLVTVDGQVQGLLSILVIGAATDYGLLLSARFREELHLHGDRFAAMRTAWRHSVEPIAASGATVALGLLVLLLSDLTNNRALGPVGAIGIACAVLSALTFLPAALLLAGRAAYWPARPAADGRAPVHAVWARVAELVARRPRALWAGSLLLLAALAALAPTLDAGGVPQSELFVKAQPSAAGQRLLSAHFPGGSGNPAVVIAAADRAALVTAAAAAVPGVAAVRATTAGAPGAAPLVVDGRVRLEATLTDPADSDAAIATVHRLRDAVHAVPDARALVGGYTAQQDDTRTTAAHDRRLITPVVLLCVLAVLVLLLRSLVAPVLLAATVALSYLATLGVSAVVFPHVFGFSAVDPSVPLYGYVFLVALGVDYNIFLMTRVREESLRLGTREGVLRGLTATGGVITSAGVVLAATFAALGVIPLAFLAQIAFIVAFGVLLDTLLVRSLLVPALVRDLGDRVWWPAGTGRGGLRAASASASASSASASAAASAEAGPVGGPGSGG</sequence>
<proteinExistence type="inferred from homology"/>
<feature type="transmembrane region" description="Helical" evidence="8">
    <location>
        <begin position="671"/>
        <end position="691"/>
    </location>
</feature>
<feature type="transmembrane region" description="Helical" evidence="8">
    <location>
        <begin position="225"/>
        <end position="246"/>
    </location>
</feature>
<feature type="transmembrane region" description="Helical" evidence="8">
    <location>
        <begin position="38"/>
        <end position="59"/>
    </location>
</feature>
<evidence type="ECO:0000313" key="10">
    <source>
        <dbReference type="EMBL" id="WUQ82035.1"/>
    </source>
</evidence>
<feature type="domain" description="Membrane transport protein MMPL" evidence="9">
    <location>
        <begin position="423"/>
        <end position="710"/>
    </location>
</feature>
<feature type="transmembrane region" description="Helical" evidence="8">
    <location>
        <begin position="570"/>
        <end position="594"/>
    </location>
</feature>
<evidence type="ECO:0000256" key="1">
    <source>
        <dbReference type="ARBA" id="ARBA00004651"/>
    </source>
</evidence>
<keyword evidence="6 8" id="KW-0472">Membrane</keyword>
<dbReference type="PANTHER" id="PTHR33406:SF6">
    <property type="entry name" value="MEMBRANE PROTEIN YDGH-RELATED"/>
    <property type="match status" value="1"/>
</dbReference>
<feature type="transmembrane region" description="Helical" evidence="8">
    <location>
        <begin position="606"/>
        <end position="623"/>
    </location>
</feature>
<dbReference type="EMBL" id="CP108110">
    <property type="protein sequence ID" value="WUQ82035.1"/>
    <property type="molecule type" value="Genomic_DNA"/>
</dbReference>
<keyword evidence="3" id="KW-1003">Cell membrane</keyword>
<feature type="compositionally biased region" description="Pro residues" evidence="7">
    <location>
        <begin position="8"/>
        <end position="24"/>
    </location>
</feature>
<evidence type="ECO:0000313" key="11">
    <source>
        <dbReference type="Proteomes" id="UP001432222"/>
    </source>
</evidence>
<accession>A0ABZ1TUK6</accession>
<evidence type="ECO:0000256" key="3">
    <source>
        <dbReference type="ARBA" id="ARBA00022475"/>
    </source>
</evidence>
<protein>
    <submittedName>
        <fullName evidence="10">MMPL family transporter</fullName>
    </submittedName>
</protein>
<feature type="transmembrane region" description="Helical" evidence="8">
    <location>
        <begin position="391"/>
        <end position="410"/>
    </location>
</feature>
<name>A0ABZ1TUK6_9ACTN</name>
<feature type="transmembrane region" description="Helical" evidence="8">
    <location>
        <begin position="200"/>
        <end position="218"/>
    </location>
</feature>
<dbReference type="Pfam" id="PF03176">
    <property type="entry name" value="MMPL"/>
    <property type="match status" value="2"/>
</dbReference>
<feature type="transmembrane region" description="Helical" evidence="8">
    <location>
        <begin position="258"/>
        <end position="280"/>
    </location>
</feature>
<reference evidence="10" key="1">
    <citation type="submission" date="2022-10" db="EMBL/GenBank/DDBJ databases">
        <title>The complete genomes of actinobacterial strains from the NBC collection.</title>
        <authorList>
            <person name="Joergensen T.S."/>
            <person name="Alvarez Arevalo M."/>
            <person name="Sterndorff E.B."/>
            <person name="Faurdal D."/>
            <person name="Vuksanovic O."/>
            <person name="Mourched A.-S."/>
            <person name="Charusanti P."/>
            <person name="Shaw S."/>
            <person name="Blin K."/>
            <person name="Weber T."/>
        </authorList>
    </citation>
    <scope>NUCLEOTIDE SEQUENCE</scope>
    <source>
        <strain evidence="10">NBC_00222</strain>
    </source>
</reference>
<dbReference type="SUPFAM" id="SSF82866">
    <property type="entry name" value="Multidrug efflux transporter AcrB transmembrane domain"/>
    <property type="match status" value="2"/>
</dbReference>
<evidence type="ECO:0000256" key="5">
    <source>
        <dbReference type="ARBA" id="ARBA00022989"/>
    </source>
</evidence>
<dbReference type="Proteomes" id="UP001432222">
    <property type="component" value="Chromosome"/>
</dbReference>
<evidence type="ECO:0000256" key="8">
    <source>
        <dbReference type="SAM" id="Phobius"/>
    </source>
</evidence>
<organism evidence="10 11">
    <name type="scientific">Kitasatospora purpeofusca</name>
    <dbReference type="NCBI Taxonomy" id="67352"/>
    <lineage>
        <taxon>Bacteria</taxon>
        <taxon>Bacillati</taxon>
        <taxon>Actinomycetota</taxon>
        <taxon>Actinomycetes</taxon>
        <taxon>Kitasatosporales</taxon>
        <taxon>Streptomycetaceae</taxon>
        <taxon>Kitasatospora</taxon>
    </lineage>
</organism>
<dbReference type="Gene3D" id="1.20.1640.10">
    <property type="entry name" value="Multidrug efflux transporter AcrB transmembrane domain"/>
    <property type="match status" value="2"/>
</dbReference>
<feature type="transmembrane region" description="Helical" evidence="8">
    <location>
        <begin position="301"/>
        <end position="321"/>
    </location>
</feature>
<evidence type="ECO:0000256" key="7">
    <source>
        <dbReference type="SAM" id="MobiDB-lite"/>
    </source>
</evidence>
<evidence type="ECO:0000256" key="2">
    <source>
        <dbReference type="ARBA" id="ARBA00010157"/>
    </source>
</evidence>
<keyword evidence="4 8" id="KW-0812">Transmembrane</keyword>
<feature type="transmembrane region" description="Helical" evidence="8">
    <location>
        <begin position="644"/>
        <end position="665"/>
    </location>
</feature>
<evidence type="ECO:0000256" key="6">
    <source>
        <dbReference type="ARBA" id="ARBA00023136"/>
    </source>
</evidence>
<comment type="similarity">
    <text evidence="2">Belongs to the resistance-nodulation-cell division (RND) (TC 2.A.6) family. MmpL subfamily.</text>
</comment>
<evidence type="ECO:0000259" key="9">
    <source>
        <dbReference type="Pfam" id="PF03176"/>
    </source>
</evidence>
<dbReference type="InterPro" id="IPR050545">
    <property type="entry name" value="Mycobact_MmpL"/>
</dbReference>
<dbReference type="RefSeq" id="WP_328953104.1">
    <property type="nucleotide sequence ID" value="NZ_CP108110.1"/>
</dbReference>
<keyword evidence="11" id="KW-1185">Reference proteome</keyword>
<feature type="transmembrane region" description="Helical" evidence="8">
    <location>
        <begin position="333"/>
        <end position="356"/>
    </location>
</feature>
<feature type="region of interest" description="Disordered" evidence="7">
    <location>
        <begin position="1"/>
        <end position="31"/>
    </location>
</feature>
<comment type="subcellular location">
    <subcellularLocation>
        <location evidence="1">Cell membrane</location>
        <topology evidence="1">Multi-pass membrane protein</topology>
    </subcellularLocation>
</comment>
<feature type="domain" description="Membrane transport protein MMPL" evidence="9">
    <location>
        <begin position="73"/>
        <end position="391"/>
    </location>
</feature>
<gene>
    <name evidence="10" type="ORF">OHA16_03010</name>
</gene>